<gene>
    <name evidence="12" type="primary">gspG</name>
    <name evidence="12" type="ORF">DIZ80_09005</name>
</gene>
<evidence type="ECO:0000256" key="7">
    <source>
        <dbReference type="ARBA" id="ARBA00022692"/>
    </source>
</evidence>
<dbReference type="Proteomes" id="UP000254266">
    <property type="component" value="Unassembled WGS sequence"/>
</dbReference>
<evidence type="ECO:0000259" key="11">
    <source>
        <dbReference type="Pfam" id="PF08334"/>
    </source>
</evidence>
<evidence type="ECO:0000256" key="3">
    <source>
        <dbReference type="ARBA" id="ARBA00020042"/>
    </source>
</evidence>
<dbReference type="PANTHER" id="PTHR30093:SF44">
    <property type="entry name" value="TYPE II SECRETION SYSTEM CORE PROTEIN G"/>
    <property type="match status" value="1"/>
</dbReference>
<evidence type="ECO:0000256" key="10">
    <source>
        <dbReference type="SAM" id="Phobius"/>
    </source>
</evidence>
<evidence type="ECO:0000313" key="12">
    <source>
        <dbReference type="EMBL" id="RDH82421.1"/>
    </source>
</evidence>
<dbReference type="Gene3D" id="3.30.700.10">
    <property type="entry name" value="Glycoprotein, Type 4 Pilin"/>
    <property type="match status" value="1"/>
</dbReference>
<keyword evidence="8 10" id="KW-1133">Transmembrane helix</keyword>
<dbReference type="InterPro" id="IPR010054">
    <property type="entry name" value="Type2_sec_GspG"/>
</dbReference>
<name>A0A370DC22_9GAMM</name>
<evidence type="ECO:0000313" key="13">
    <source>
        <dbReference type="Proteomes" id="UP000254266"/>
    </source>
</evidence>
<evidence type="ECO:0000256" key="8">
    <source>
        <dbReference type="ARBA" id="ARBA00022989"/>
    </source>
</evidence>
<sequence length="143" mass="15719">MKAPQIRQQGFTLIEIIVVVVIIGILATFVAPKFMGKTGQARIVKAKNDISAFESALDLYKLDNYTYPTTDQGLDALVNQPSGDPEPANWQQGGYVKKLRKDPWQRDYLYLSPGEHGEIDIYSLGADGVEGGEGENADIGSWD</sequence>
<feature type="transmembrane region" description="Helical" evidence="10">
    <location>
        <begin position="12"/>
        <end position="31"/>
    </location>
</feature>
<dbReference type="EMBL" id="QFXC01000011">
    <property type="protein sequence ID" value="RDH82421.1"/>
    <property type="molecule type" value="Genomic_DNA"/>
</dbReference>
<feature type="domain" description="Type II secretion system protein GspG C-terminal" evidence="11">
    <location>
        <begin position="34"/>
        <end position="142"/>
    </location>
</feature>
<dbReference type="PANTHER" id="PTHR30093">
    <property type="entry name" value="GENERAL SECRETION PATHWAY PROTEIN G"/>
    <property type="match status" value="1"/>
</dbReference>
<comment type="subcellular location">
    <subcellularLocation>
        <location evidence="1">Cell inner membrane</location>
        <topology evidence="1">Single-pass membrane protein</topology>
    </subcellularLocation>
</comment>
<reference evidence="12 13" key="1">
    <citation type="journal article" date="2018" name="ISME J.">
        <title>Endosymbiont genomes yield clues of tubeworm success.</title>
        <authorList>
            <person name="Li Y."/>
            <person name="Liles M.R."/>
            <person name="Halanych K.M."/>
        </authorList>
    </citation>
    <scope>NUCLEOTIDE SEQUENCE [LARGE SCALE GENOMIC DNA]</scope>
    <source>
        <strain evidence="12">A1464</strain>
    </source>
</reference>
<dbReference type="Pfam" id="PF08334">
    <property type="entry name" value="T2SSG"/>
    <property type="match status" value="1"/>
</dbReference>
<dbReference type="GO" id="GO:0015628">
    <property type="term" value="P:protein secretion by the type II secretion system"/>
    <property type="evidence" value="ECO:0007669"/>
    <property type="project" value="InterPro"/>
</dbReference>
<dbReference type="GO" id="GO:0005886">
    <property type="term" value="C:plasma membrane"/>
    <property type="evidence" value="ECO:0007669"/>
    <property type="project" value="UniProtKB-SubCell"/>
</dbReference>
<evidence type="ECO:0000256" key="1">
    <source>
        <dbReference type="ARBA" id="ARBA00004377"/>
    </source>
</evidence>
<comment type="similarity">
    <text evidence="2">Belongs to the GSP G family.</text>
</comment>
<dbReference type="PROSITE" id="PS00409">
    <property type="entry name" value="PROKAR_NTER_METHYL"/>
    <property type="match status" value="1"/>
</dbReference>
<evidence type="ECO:0000256" key="2">
    <source>
        <dbReference type="ARBA" id="ARBA00009984"/>
    </source>
</evidence>
<keyword evidence="5" id="KW-0488">Methylation</keyword>
<keyword evidence="9 10" id="KW-0472">Membrane</keyword>
<evidence type="ECO:0000256" key="9">
    <source>
        <dbReference type="ARBA" id="ARBA00023136"/>
    </source>
</evidence>
<dbReference type="NCBIfam" id="TIGR01710">
    <property type="entry name" value="typeII_sec_gspG"/>
    <property type="match status" value="1"/>
</dbReference>
<accession>A0A370DC22</accession>
<dbReference type="Pfam" id="PF07963">
    <property type="entry name" value="N_methyl"/>
    <property type="match status" value="1"/>
</dbReference>
<protein>
    <recommendedName>
        <fullName evidence="3">Type II secretion system core protein G</fullName>
    </recommendedName>
</protein>
<organism evidence="12 13">
    <name type="scientific">endosymbiont of Galathealinum brachiosum</name>
    <dbReference type="NCBI Taxonomy" id="2200906"/>
    <lineage>
        <taxon>Bacteria</taxon>
        <taxon>Pseudomonadati</taxon>
        <taxon>Pseudomonadota</taxon>
        <taxon>Gammaproteobacteria</taxon>
        <taxon>sulfur-oxidizing symbionts</taxon>
    </lineage>
</organism>
<dbReference type="SUPFAM" id="SSF54523">
    <property type="entry name" value="Pili subunits"/>
    <property type="match status" value="1"/>
</dbReference>
<dbReference type="AlphaFoldDB" id="A0A370DC22"/>
<dbReference type="InterPro" id="IPR013545">
    <property type="entry name" value="T2SS_protein-GspG_C"/>
</dbReference>
<evidence type="ECO:0000256" key="6">
    <source>
        <dbReference type="ARBA" id="ARBA00022519"/>
    </source>
</evidence>
<comment type="caution">
    <text evidence="12">The sequence shown here is derived from an EMBL/GenBank/DDBJ whole genome shotgun (WGS) entry which is preliminary data.</text>
</comment>
<dbReference type="PRINTS" id="PR00813">
    <property type="entry name" value="BCTERIALGSPG"/>
</dbReference>
<dbReference type="NCBIfam" id="TIGR02532">
    <property type="entry name" value="IV_pilin_GFxxxE"/>
    <property type="match status" value="1"/>
</dbReference>
<dbReference type="InterPro" id="IPR012902">
    <property type="entry name" value="N_methyl_site"/>
</dbReference>
<evidence type="ECO:0000256" key="5">
    <source>
        <dbReference type="ARBA" id="ARBA00022481"/>
    </source>
</evidence>
<keyword evidence="6" id="KW-0997">Cell inner membrane</keyword>
<evidence type="ECO:0000256" key="4">
    <source>
        <dbReference type="ARBA" id="ARBA00022475"/>
    </source>
</evidence>
<keyword evidence="13" id="KW-1185">Reference proteome</keyword>
<dbReference type="GO" id="GO:0015627">
    <property type="term" value="C:type II protein secretion system complex"/>
    <property type="evidence" value="ECO:0007669"/>
    <property type="project" value="InterPro"/>
</dbReference>
<proteinExistence type="inferred from homology"/>
<keyword evidence="7 10" id="KW-0812">Transmembrane</keyword>
<dbReference type="InterPro" id="IPR000983">
    <property type="entry name" value="Bac_GSPG_pilin"/>
</dbReference>
<keyword evidence="4" id="KW-1003">Cell membrane</keyword>
<dbReference type="InterPro" id="IPR045584">
    <property type="entry name" value="Pilin-like"/>
</dbReference>